<gene>
    <name evidence="2" type="ORF">HPB52_008813</name>
</gene>
<dbReference type="SUPFAM" id="SSF56219">
    <property type="entry name" value="DNase I-like"/>
    <property type="match status" value="1"/>
</dbReference>
<keyword evidence="3" id="KW-1185">Reference proteome</keyword>
<dbReference type="Gene3D" id="3.60.10.10">
    <property type="entry name" value="Endonuclease/exonuclease/phosphatase"/>
    <property type="match status" value="1"/>
</dbReference>
<dbReference type="VEuPathDB" id="VectorBase:RSAN_050550"/>
<proteinExistence type="predicted"/>
<reference evidence="2" key="1">
    <citation type="journal article" date="2020" name="Cell">
        <title>Large-Scale Comparative Analyses of Tick Genomes Elucidate Their Genetic Diversity and Vector Capacities.</title>
        <authorList>
            <consortium name="Tick Genome and Microbiome Consortium (TIGMIC)"/>
            <person name="Jia N."/>
            <person name="Wang J."/>
            <person name="Shi W."/>
            <person name="Du L."/>
            <person name="Sun Y."/>
            <person name="Zhan W."/>
            <person name="Jiang J.F."/>
            <person name="Wang Q."/>
            <person name="Zhang B."/>
            <person name="Ji P."/>
            <person name="Bell-Sakyi L."/>
            <person name="Cui X.M."/>
            <person name="Yuan T.T."/>
            <person name="Jiang B.G."/>
            <person name="Yang W.F."/>
            <person name="Lam T.T."/>
            <person name="Chang Q.C."/>
            <person name="Ding S.J."/>
            <person name="Wang X.J."/>
            <person name="Zhu J.G."/>
            <person name="Ruan X.D."/>
            <person name="Zhao L."/>
            <person name="Wei J.T."/>
            <person name="Ye R.Z."/>
            <person name="Que T.C."/>
            <person name="Du C.H."/>
            <person name="Zhou Y.H."/>
            <person name="Cheng J.X."/>
            <person name="Dai P.F."/>
            <person name="Guo W.B."/>
            <person name="Han X.H."/>
            <person name="Huang E.J."/>
            <person name="Li L.F."/>
            <person name="Wei W."/>
            <person name="Gao Y.C."/>
            <person name="Liu J.Z."/>
            <person name="Shao H.Z."/>
            <person name="Wang X."/>
            <person name="Wang C.C."/>
            <person name="Yang T.C."/>
            <person name="Huo Q.B."/>
            <person name="Li W."/>
            <person name="Chen H.Y."/>
            <person name="Chen S.E."/>
            <person name="Zhou L.G."/>
            <person name="Ni X.B."/>
            <person name="Tian J.H."/>
            <person name="Sheng Y."/>
            <person name="Liu T."/>
            <person name="Pan Y.S."/>
            <person name="Xia L.Y."/>
            <person name="Li J."/>
            <person name="Zhao F."/>
            <person name="Cao W.C."/>
        </authorList>
    </citation>
    <scope>NUCLEOTIDE SEQUENCE</scope>
    <source>
        <strain evidence="2">Rsan-2018</strain>
    </source>
</reference>
<organism evidence="2 3">
    <name type="scientific">Rhipicephalus sanguineus</name>
    <name type="common">Brown dog tick</name>
    <name type="synonym">Ixodes sanguineus</name>
    <dbReference type="NCBI Taxonomy" id="34632"/>
    <lineage>
        <taxon>Eukaryota</taxon>
        <taxon>Metazoa</taxon>
        <taxon>Ecdysozoa</taxon>
        <taxon>Arthropoda</taxon>
        <taxon>Chelicerata</taxon>
        <taxon>Arachnida</taxon>
        <taxon>Acari</taxon>
        <taxon>Parasitiformes</taxon>
        <taxon>Ixodida</taxon>
        <taxon>Ixodoidea</taxon>
        <taxon>Ixodidae</taxon>
        <taxon>Rhipicephalinae</taxon>
        <taxon>Rhipicephalus</taxon>
        <taxon>Rhipicephalus</taxon>
    </lineage>
</organism>
<dbReference type="EMBL" id="JABSTV010001245">
    <property type="protein sequence ID" value="KAH7983017.1"/>
    <property type="molecule type" value="Genomic_DNA"/>
</dbReference>
<feature type="region of interest" description="Disordered" evidence="1">
    <location>
        <begin position="209"/>
        <end position="248"/>
    </location>
</feature>
<name>A0A9D4QJ94_RHISA</name>
<dbReference type="AlphaFoldDB" id="A0A9D4QJ94"/>
<sequence length="590" mass="63751">MSPGATFPGSPIPDCQVCLLLLFVSRGPSRFHVVTVTVVPPGATKRRSTDPQNWLFGPVSSLRRSCLPEPRSLDRRSQIVRRLSSKATKTSSADPGSTEVDLPSAVFRMPFLDCTAANQFVALCMSSGALTKIRRCWSSCDFEVINIEETSLSPAVGEPAFLGLCCQSSVLSPAFLHLSLCRSIHNGRGGQRTCTALCKVDQSSGLPRGFSWAPRSAPRTTGAVGRRGFPTGGAAASMPVQAPPPHSWGSVAAAAAPNACCCCRGRAPPPEGGCHAPQCRALQQQQPQQRCHLPENGLPPHLHLVSAPPPPPVAAAVAAGASVIPAVVPAGAPAVPEESAEQVVARCVHEMALFLRPAAQGKTAILLRSPVTAQEHKIEGTTVEHTIVEIIPERKSQQSLYVTNVYSPPRDQLTDYDHFIRARVHDVAQQHGLTLWNDPLQPTRVGNSVSRDNNPDLTFMRDVKKAGWTCLPETLGSDHHIIQLDIGYERRPTKTGTARLTYWSAFRNELDDDEAIADIDAWLTEVLDTAQRAGRSTTDQSTRATEAHVDGRSVLARLGYGERYICEADRKVKVPPYLRDSLSIAQMPRA</sequence>
<comment type="caution">
    <text evidence="2">The sequence shown here is derived from an EMBL/GenBank/DDBJ whole genome shotgun (WGS) entry which is preliminary data.</text>
</comment>
<accession>A0A9D4QJ94</accession>
<protein>
    <recommendedName>
        <fullName evidence="4">Tick transposon</fullName>
    </recommendedName>
</protein>
<evidence type="ECO:0000256" key="1">
    <source>
        <dbReference type="SAM" id="MobiDB-lite"/>
    </source>
</evidence>
<evidence type="ECO:0000313" key="3">
    <source>
        <dbReference type="Proteomes" id="UP000821837"/>
    </source>
</evidence>
<evidence type="ECO:0008006" key="4">
    <source>
        <dbReference type="Google" id="ProtNLM"/>
    </source>
</evidence>
<evidence type="ECO:0000313" key="2">
    <source>
        <dbReference type="EMBL" id="KAH7983017.1"/>
    </source>
</evidence>
<reference evidence="2" key="2">
    <citation type="submission" date="2021-09" db="EMBL/GenBank/DDBJ databases">
        <authorList>
            <person name="Jia N."/>
            <person name="Wang J."/>
            <person name="Shi W."/>
            <person name="Du L."/>
            <person name="Sun Y."/>
            <person name="Zhan W."/>
            <person name="Jiang J."/>
            <person name="Wang Q."/>
            <person name="Zhang B."/>
            <person name="Ji P."/>
            <person name="Sakyi L.B."/>
            <person name="Cui X."/>
            <person name="Yuan T."/>
            <person name="Jiang B."/>
            <person name="Yang W."/>
            <person name="Lam T.T.-Y."/>
            <person name="Chang Q."/>
            <person name="Ding S."/>
            <person name="Wang X."/>
            <person name="Zhu J."/>
            <person name="Ruan X."/>
            <person name="Zhao L."/>
            <person name="Wei J."/>
            <person name="Que T."/>
            <person name="Du C."/>
            <person name="Cheng J."/>
            <person name="Dai P."/>
            <person name="Han X."/>
            <person name="Huang E."/>
            <person name="Gao Y."/>
            <person name="Liu J."/>
            <person name="Shao H."/>
            <person name="Ye R."/>
            <person name="Li L."/>
            <person name="Wei W."/>
            <person name="Wang X."/>
            <person name="Wang C."/>
            <person name="Huo Q."/>
            <person name="Li W."/>
            <person name="Guo W."/>
            <person name="Chen H."/>
            <person name="Chen S."/>
            <person name="Zhou L."/>
            <person name="Zhou L."/>
            <person name="Ni X."/>
            <person name="Tian J."/>
            <person name="Zhou Y."/>
            <person name="Sheng Y."/>
            <person name="Liu T."/>
            <person name="Pan Y."/>
            <person name="Xia L."/>
            <person name="Li J."/>
            <person name="Zhao F."/>
            <person name="Cao W."/>
        </authorList>
    </citation>
    <scope>NUCLEOTIDE SEQUENCE</scope>
    <source>
        <strain evidence="2">Rsan-2018</strain>
        <tissue evidence="2">Larvae</tissue>
    </source>
</reference>
<dbReference type="Proteomes" id="UP000821837">
    <property type="component" value="Chromosome 1"/>
</dbReference>
<dbReference type="InterPro" id="IPR036691">
    <property type="entry name" value="Endo/exonu/phosph_ase_sf"/>
</dbReference>